<organism evidence="4 5">
    <name type="scientific">Zobellella aerophila</name>
    <dbReference type="NCBI Taxonomy" id="870480"/>
    <lineage>
        <taxon>Bacteria</taxon>
        <taxon>Pseudomonadati</taxon>
        <taxon>Pseudomonadota</taxon>
        <taxon>Gammaproteobacteria</taxon>
        <taxon>Aeromonadales</taxon>
        <taxon>Aeromonadaceae</taxon>
        <taxon>Zobellella</taxon>
    </lineage>
</organism>
<comment type="similarity">
    <text evidence="1">Belongs to the 'GDXG' lipolytic enzyme family.</text>
</comment>
<dbReference type="SUPFAM" id="SSF53474">
    <property type="entry name" value="alpha/beta-Hydrolases"/>
    <property type="match status" value="1"/>
</dbReference>
<dbReference type="InterPro" id="IPR029058">
    <property type="entry name" value="AB_hydrolase_fold"/>
</dbReference>
<dbReference type="RefSeq" id="WP_344956887.1">
    <property type="nucleotide sequence ID" value="NZ_BAABCX010000002.1"/>
</dbReference>
<dbReference type="PROSITE" id="PS01173">
    <property type="entry name" value="LIPASE_GDXG_HIS"/>
    <property type="match status" value="1"/>
</dbReference>
<sequence>MDIATFEQRFQRGLDAISGMPLPAARRHYDALCASFAPPSPAGMALSDARIEDVPVRRYRPARRRPGRVLYVHGGGFSLGSLDSHQGIAVGLARALEREVVSIGYRLMPQARYACAMDDCRRVFEALAPAALVGDSAGARLILDAVSGARRVPPLGLIYPLVGVPARATLGADAPLLSREEVLAAWALIERDAPAGDGLSAPAECVEVLAVERDPLTAPLEHAVTAWRKGGADVGYHLAANMLHGCLHARESLPEMAEAWLRFCGALGDRLG</sequence>
<dbReference type="InterPro" id="IPR013094">
    <property type="entry name" value="AB_hydrolase_3"/>
</dbReference>
<gene>
    <name evidence="4" type="ORF">GCM10022394_16880</name>
</gene>
<evidence type="ECO:0000259" key="3">
    <source>
        <dbReference type="Pfam" id="PF07859"/>
    </source>
</evidence>
<dbReference type="PANTHER" id="PTHR23024">
    <property type="entry name" value="ARYLACETAMIDE DEACETYLASE"/>
    <property type="match status" value="1"/>
</dbReference>
<feature type="domain" description="Alpha/beta hydrolase fold-3" evidence="3">
    <location>
        <begin position="69"/>
        <end position="247"/>
    </location>
</feature>
<proteinExistence type="inferred from homology"/>
<evidence type="ECO:0000256" key="2">
    <source>
        <dbReference type="ARBA" id="ARBA00022801"/>
    </source>
</evidence>
<dbReference type="InterPro" id="IPR002168">
    <property type="entry name" value="Lipase_GDXG_HIS_AS"/>
</dbReference>
<protein>
    <submittedName>
        <fullName evidence="4">Alpha/beta hydrolase</fullName>
    </submittedName>
</protein>
<dbReference type="Gene3D" id="3.40.50.1820">
    <property type="entry name" value="alpha/beta hydrolase"/>
    <property type="match status" value="1"/>
</dbReference>
<comment type="caution">
    <text evidence="4">The sequence shown here is derived from an EMBL/GenBank/DDBJ whole genome shotgun (WGS) entry which is preliminary data.</text>
</comment>
<keyword evidence="2 4" id="KW-0378">Hydrolase</keyword>
<dbReference type="PANTHER" id="PTHR23024:SF24">
    <property type="entry name" value="ALPHA_BETA HYDROLASE FOLD-3 DOMAIN-CONTAINING PROTEIN"/>
    <property type="match status" value="1"/>
</dbReference>
<dbReference type="GO" id="GO:0016787">
    <property type="term" value="F:hydrolase activity"/>
    <property type="evidence" value="ECO:0007669"/>
    <property type="project" value="UniProtKB-KW"/>
</dbReference>
<dbReference type="InterPro" id="IPR050466">
    <property type="entry name" value="Carboxylest/Gibb_receptor"/>
</dbReference>
<evidence type="ECO:0000313" key="5">
    <source>
        <dbReference type="Proteomes" id="UP001500795"/>
    </source>
</evidence>
<name>A0ABP6VLM1_9GAMM</name>
<keyword evidence="5" id="KW-1185">Reference proteome</keyword>
<dbReference type="Pfam" id="PF07859">
    <property type="entry name" value="Abhydrolase_3"/>
    <property type="match status" value="1"/>
</dbReference>
<accession>A0ABP6VLM1</accession>
<dbReference type="Proteomes" id="UP001500795">
    <property type="component" value="Unassembled WGS sequence"/>
</dbReference>
<evidence type="ECO:0000256" key="1">
    <source>
        <dbReference type="ARBA" id="ARBA00010515"/>
    </source>
</evidence>
<reference evidence="5" key="1">
    <citation type="journal article" date="2019" name="Int. J. Syst. Evol. Microbiol.">
        <title>The Global Catalogue of Microorganisms (GCM) 10K type strain sequencing project: providing services to taxonomists for standard genome sequencing and annotation.</title>
        <authorList>
            <consortium name="The Broad Institute Genomics Platform"/>
            <consortium name="The Broad Institute Genome Sequencing Center for Infectious Disease"/>
            <person name="Wu L."/>
            <person name="Ma J."/>
        </authorList>
    </citation>
    <scope>NUCLEOTIDE SEQUENCE [LARGE SCALE GENOMIC DNA]</scope>
    <source>
        <strain evidence="5">JCM 17110</strain>
    </source>
</reference>
<evidence type="ECO:0000313" key="4">
    <source>
        <dbReference type="EMBL" id="GAA3537867.1"/>
    </source>
</evidence>
<dbReference type="EMBL" id="BAABCX010000002">
    <property type="protein sequence ID" value="GAA3537867.1"/>
    <property type="molecule type" value="Genomic_DNA"/>
</dbReference>